<feature type="region of interest" description="Disordered" evidence="1">
    <location>
        <begin position="50"/>
        <end position="70"/>
    </location>
</feature>
<feature type="compositionally biased region" description="Basic and acidic residues" evidence="1">
    <location>
        <begin position="193"/>
        <end position="214"/>
    </location>
</feature>
<name>A0A9N7TW51_PLEPL</name>
<reference evidence="2" key="1">
    <citation type="submission" date="2020-03" db="EMBL/GenBank/DDBJ databases">
        <authorList>
            <person name="Weist P."/>
        </authorList>
    </citation>
    <scope>NUCLEOTIDE SEQUENCE</scope>
</reference>
<feature type="region of interest" description="Disordered" evidence="1">
    <location>
        <begin position="105"/>
        <end position="129"/>
    </location>
</feature>
<comment type="caution">
    <text evidence="2">The sequence shown here is derived from an EMBL/GenBank/DDBJ whole genome shotgun (WGS) entry which is preliminary data.</text>
</comment>
<feature type="compositionally biased region" description="Basic residues" evidence="1">
    <location>
        <begin position="1"/>
        <end position="10"/>
    </location>
</feature>
<keyword evidence="3" id="KW-1185">Reference proteome</keyword>
<protein>
    <submittedName>
        <fullName evidence="2">Uncharacterized protein</fullName>
    </submittedName>
</protein>
<proteinExistence type="predicted"/>
<evidence type="ECO:0000313" key="3">
    <source>
        <dbReference type="Proteomes" id="UP001153269"/>
    </source>
</evidence>
<feature type="region of interest" description="Disordered" evidence="1">
    <location>
        <begin position="186"/>
        <end position="222"/>
    </location>
</feature>
<gene>
    <name evidence="2" type="ORF">PLEPLA_LOCUS8136</name>
</gene>
<evidence type="ECO:0000313" key="2">
    <source>
        <dbReference type="EMBL" id="CAB1420261.1"/>
    </source>
</evidence>
<organism evidence="2 3">
    <name type="scientific">Pleuronectes platessa</name>
    <name type="common">European plaice</name>
    <dbReference type="NCBI Taxonomy" id="8262"/>
    <lineage>
        <taxon>Eukaryota</taxon>
        <taxon>Metazoa</taxon>
        <taxon>Chordata</taxon>
        <taxon>Craniata</taxon>
        <taxon>Vertebrata</taxon>
        <taxon>Euteleostomi</taxon>
        <taxon>Actinopterygii</taxon>
        <taxon>Neopterygii</taxon>
        <taxon>Teleostei</taxon>
        <taxon>Neoteleostei</taxon>
        <taxon>Acanthomorphata</taxon>
        <taxon>Carangaria</taxon>
        <taxon>Pleuronectiformes</taxon>
        <taxon>Pleuronectoidei</taxon>
        <taxon>Pleuronectidae</taxon>
        <taxon>Pleuronectes</taxon>
    </lineage>
</organism>
<dbReference type="Proteomes" id="UP001153269">
    <property type="component" value="Unassembled WGS sequence"/>
</dbReference>
<feature type="compositionally biased region" description="Basic and acidic residues" evidence="1">
    <location>
        <begin position="11"/>
        <end position="24"/>
    </location>
</feature>
<feature type="compositionally biased region" description="Basic and acidic residues" evidence="1">
    <location>
        <begin position="50"/>
        <end position="66"/>
    </location>
</feature>
<evidence type="ECO:0000256" key="1">
    <source>
        <dbReference type="SAM" id="MobiDB-lite"/>
    </source>
</evidence>
<accession>A0A9N7TW51</accession>
<dbReference type="AlphaFoldDB" id="A0A9N7TW51"/>
<sequence>MGRVRERRKEKKEGGMEAAKEERSATGSYSVSYQWPQAKVFRHRNFMQRAGREEEKCQERGREGGREAQNQEGGSHLWFIVKRDVYMRKDGHTLKAISPCERFHSEGTNEHSRRPATLREERERRGEERRSAEHIPFDLHSLPYFHINKSLLFLFTSRGYIPIAVMQSYDSWAQSQGLELACQPGRGVTTPHSVDEQQERKEGRVGERKEETEPMRVGGKTV</sequence>
<feature type="region of interest" description="Disordered" evidence="1">
    <location>
        <begin position="1"/>
        <end position="32"/>
    </location>
</feature>
<dbReference type="EMBL" id="CADEAL010000445">
    <property type="protein sequence ID" value="CAB1420261.1"/>
    <property type="molecule type" value="Genomic_DNA"/>
</dbReference>